<dbReference type="GO" id="GO:0022857">
    <property type="term" value="F:transmembrane transporter activity"/>
    <property type="evidence" value="ECO:0007669"/>
    <property type="project" value="InterPro"/>
</dbReference>
<dbReference type="RefSeq" id="WP_114117588.1">
    <property type="nucleotide sequence ID" value="NZ_BMHU01000003.1"/>
</dbReference>
<evidence type="ECO:0000256" key="5">
    <source>
        <dbReference type="ARBA" id="ARBA00022692"/>
    </source>
</evidence>
<evidence type="ECO:0000256" key="8">
    <source>
        <dbReference type="SAM" id="Phobius"/>
    </source>
</evidence>
<dbReference type="InterPro" id="IPR000522">
    <property type="entry name" value="ABC_transptr_permease_BtuC"/>
</dbReference>
<comment type="subcellular location">
    <subcellularLocation>
        <location evidence="1">Cell membrane</location>
        <topology evidence="1">Multi-pass membrane protein</topology>
    </subcellularLocation>
</comment>
<gene>
    <name evidence="9" type="ORF">DTO57_07440</name>
</gene>
<dbReference type="PANTHER" id="PTHR30472:SF24">
    <property type="entry name" value="FERRIC ENTEROBACTIN TRANSPORT SYSTEM PERMEASE PROTEIN FEPG"/>
    <property type="match status" value="1"/>
</dbReference>
<keyword evidence="10" id="KW-1185">Reference proteome</keyword>
<dbReference type="SUPFAM" id="SSF81345">
    <property type="entry name" value="ABC transporter involved in vitamin B12 uptake, BtuC"/>
    <property type="match status" value="1"/>
</dbReference>
<evidence type="ECO:0000256" key="3">
    <source>
        <dbReference type="ARBA" id="ARBA00022448"/>
    </source>
</evidence>
<evidence type="ECO:0000313" key="10">
    <source>
        <dbReference type="Proteomes" id="UP000253508"/>
    </source>
</evidence>
<feature type="transmembrane region" description="Helical" evidence="8">
    <location>
        <begin position="309"/>
        <end position="327"/>
    </location>
</feature>
<keyword evidence="7 8" id="KW-0472">Membrane</keyword>
<accession>A0A367Y293</accession>
<sequence length="337" mass="33701">MRLKPRASVALAIAIASLVLLAVATVAMSVGDRPTAPADLVRALFGSGEENVIYAVREVRLPRVVLALVVGAAFGIAGGLSQGVLRNPLASPDVLGVSAGASVAAVGVMAIGSLGGPIGIVPIPVAALLGGFGAAALIALLGFGVGFRGRSLLLAGIALSTALTGITQYLLTRMDVSGAQSAAAWLTGSLNARGWADALPVIVGVAIVVPIVLILGHSARALIFEDDLTRNWGINGSVVRVALLACSVSLAALATSAGGPIGFVALVSGQVARRAARVADIPPILSGLIGAIIVLVADTAARTVFPVQLPVGVLTAIVGAPYLLYLLQRPRRGKGAL</sequence>
<feature type="transmembrane region" description="Helical" evidence="8">
    <location>
        <begin position="199"/>
        <end position="219"/>
    </location>
</feature>
<keyword evidence="5 8" id="KW-0812">Transmembrane</keyword>
<evidence type="ECO:0000313" key="9">
    <source>
        <dbReference type="EMBL" id="RCK59974.1"/>
    </source>
</evidence>
<evidence type="ECO:0000256" key="1">
    <source>
        <dbReference type="ARBA" id="ARBA00004651"/>
    </source>
</evidence>
<comment type="caution">
    <text evidence="9">The sequence shown here is derived from an EMBL/GenBank/DDBJ whole genome shotgun (WGS) entry which is preliminary data.</text>
</comment>
<dbReference type="Gene3D" id="1.10.3470.10">
    <property type="entry name" value="ABC transporter involved in vitamin B12 uptake, BtuC"/>
    <property type="match status" value="1"/>
</dbReference>
<keyword evidence="3" id="KW-0813">Transport</keyword>
<reference evidence="9 10" key="1">
    <citation type="submission" date="2018-07" db="EMBL/GenBank/DDBJ databases">
        <title>Microbacterium endoborsara sp. nov., a novel actinobacterium isolated from Borszczowia aralocaspica.</title>
        <authorList>
            <person name="An D."/>
        </authorList>
    </citation>
    <scope>NUCLEOTIDE SEQUENCE [LARGE SCALE GENOMIC DNA]</scope>
    <source>
        <strain evidence="9 10">C1.15228</strain>
    </source>
</reference>
<keyword evidence="4" id="KW-1003">Cell membrane</keyword>
<dbReference type="GO" id="GO:0005886">
    <property type="term" value="C:plasma membrane"/>
    <property type="evidence" value="ECO:0007669"/>
    <property type="project" value="UniProtKB-SubCell"/>
</dbReference>
<dbReference type="EMBL" id="QORO01000002">
    <property type="protein sequence ID" value="RCK59974.1"/>
    <property type="molecule type" value="Genomic_DNA"/>
</dbReference>
<proteinExistence type="inferred from homology"/>
<feature type="transmembrane region" description="Helical" evidence="8">
    <location>
        <begin position="120"/>
        <end position="145"/>
    </location>
</feature>
<dbReference type="AlphaFoldDB" id="A0A367Y293"/>
<feature type="transmembrane region" description="Helical" evidence="8">
    <location>
        <begin position="152"/>
        <end position="170"/>
    </location>
</feature>
<keyword evidence="6 8" id="KW-1133">Transmembrane helix</keyword>
<organism evidence="9 10">
    <name type="scientific">Microbacterium sorbitolivorans</name>
    <dbReference type="NCBI Taxonomy" id="1867410"/>
    <lineage>
        <taxon>Bacteria</taxon>
        <taxon>Bacillati</taxon>
        <taxon>Actinomycetota</taxon>
        <taxon>Actinomycetes</taxon>
        <taxon>Micrococcales</taxon>
        <taxon>Microbacteriaceae</taxon>
        <taxon>Microbacterium</taxon>
    </lineage>
</organism>
<feature type="transmembrane region" description="Helical" evidence="8">
    <location>
        <begin position="64"/>
        <end position="85"/>
    </location>
</feature>
<evidence type="ECO:0000256" key="4">
    <source>
        <dbReference type="ARBA" id="ARBA00022475"/>
    </source>
</evidence>
<dbReference type="CDD" id="cd06550">
    <property type="entry name" value="TM_ABC_iron-siderophores_like"/>
    <property type="match status" value="1"/>
</dbReference>
<evidence type="ECO:0000256" key="2">
    <source>
        <dbReference type="ARBA" id="ARBA00007935"/>
    </source>
</evidence>
<evidence type="ECO:0000256" key="7">
    <source>
        <dbReference type="ARBA" id="ARBA00023136"/>
    </source>
</evidence>
<name>A0A367Y293_9MICO</name>
<evidence type="ECO:0000256" key="6">
    <source>
        <dbReference type="ARBA" id="ARBA00022989"/>
    </source>
</evidence>
<feature type="transmembrane region" description="Helical" evidence="8">
    <location>
        <begin position="94"/>
        <end position="114"/>
    </location>
</feature>
<dbReference type="OrthoDB" id="4455417at2"/>
<dbReference type="Pfam" id="PF01032">
    <property type="entry name" value="FecCD"/>
    <property type="match status" value="1"/>
</dbReference>
<dbReference type="PANTHER" id="PTHR30472">
    <property type="entry name" value="FERRIC ENTEROBACTIN TRANSPORT SYSTEM PERMEASE PROTEIN"/>
    <property type="match status" value="1"/>
</dbReference>
<feature type="transmembrane region" description="Helical" evidence="8">
    <location>
        <begin position="278"/>
        <end position="297"/>
    </location>
</feature>
<dbReference type="Proteomes" id="UP000253508">
    <property type="component" value="Unassembled WGS sequence"/>
</dbReference>
<dbReference type="GO" id="GO:0033214">
    <property type="term" value="P:siderophore-iron import into cell"/>
    <property type="evidence" value="ECO:0007669"/>
    <property type="project" value="TreeGrafter"/>
</dbReference>
<protein>
    <submittedName>
        <fullName evidence="9">Iron ABC transporter permease</fullName>
    </submittedName>
</protein>
<comment type="similarity">
    <text evidence="2">Belongs to the binding-protein-dependent transport system permease family. FecCD subfamily.</text>
</comment>
<feature type="transmembrane region" description="Helical" evidence="8">
    <location>
        <begin position="239"/>
        <end position="266"/>
    </location>
</feature>
<dbReference type="InterPro" id="IPR037294">
    <property type="entry name" value="ABC_BtuC-like"/>
</dbReference>